<dbReference type="RefSeq" id="WP_057773322.1">
    <property type="nucleotide sequence ID" value="NZ_BBIM01000002.1"/>
</dbReference>
<dbReference type="Gene3D" id="1.20.1660.10">
    <property type="entry name" value="Hypothetical protein (EF3068)"/>
    <property type="match status" value="1"/>
</dbReference>
<dbReference type="CDD" id="cd07064">
    <property type="entry name" value="AlkD_like_1"/>
    <property type="match status" value="1"/>
</dbReference>
<dbReference type="InterPro" id="IPR016024">
    <property type="entry name" value="ARM-type_fold"/>
</dbReference>
<evidence type="ECO:0000313" key="2">
    <source>
        <dbReference type="Proteomes" id="UP001302696"/>
    </source>
</evidence>
<dbReference type="Pfam" id="PF08713">
    <property type="entry name" value="DNA_alkylation"/>
    <property type="match status" value="1"/>
</dbReference>
<dbReference type="SUPFAM" id="SSF48371">
    <property type="entry name" value="ARM repeat"/>
    <property type="match status" value="1"/>
</dbReference>
<dbReference type="PANTHER" id="PTHR34070">
    <property type="entry name" value="ARMADILLO-TYPE FOLD"/>
    <property type="match status" value="1"/>
</dbReference>
<dbReference type="Gene3D" id="1.25.40.290">
    <property type="entry name" value="ARM repeat domains"/>
    <property type="match status" value="1"/>
</dbReference>
<dbReference type="InterPro" id="IPR014825">
    <property type="entry name" value="DNA_alkylation"/>
</dbReference>
<dbReference type="Proteomes" id="UP001302696">
    <property type="component" value="Chromosome"/>
</dbReference>
<dbReference type="PANTHER" id="PTHR34070:SF1">
    <property type="entry name" value="DNA ALKYLATION REPAIR PROTEIN"/>
    <property type="match status" value="1"/>
</dbReference>
<organism evidence="1 2">
    <name type="scientific">Pediococcus inopinatus</name>
    <dbReference type="NCBI Taxonomy" id="114090"/>
    <lineage>
        <taxon>Bacteria</taxon>
        <taxon>Bacillati</taxon>
        <taxon>Bacillota</taxon>
        <taxon>Bacilli</taxon>
        <taxon>Lactobacillales</taxon>
        <taxon>Lactobacillaceae</taxon>
        <taxon>Pediococcus</taxon>
    </lineage>
</organism>
<dbReference type="EMBL" id="CP104778">
    <property type="protein sequence ID" value="WPC21812.1"/>
    <property type="molecule type" value="Genomic_DNA"/>
</dbReference>
<reference evidence="2" key="1">
    <citation type="submission" date="2024-06" db="EMBL/GenBank/DDBJ databases">
        <authorList>
            <person name="Chang H.C."/>
            <person name="Mun S.Y."/>
        </authorList>
    </citation>
    <scope>NUCLEOTIDE SEQUENCE [LARGE SCALE GENOMIC DNA]</scope>
    <source>
        <strain evidence="2">KT1</strain>
    </source>
</reference>
<evidence type="ECO:0000313" key="1">
    <source>
        <dbReference type="EMBL" id="WPC21812.1"/>
    </source>
</evidence>
<accession>A0ABZ0Q6Q0</accession>
<name>A0ABZ0Q6Q0_9LACO</name>
<sequence>MEKLDFEFKANPKNAVAMAKYMKNRFSFLGLKTPERKEQSQPLFEASKVLDMMTLRQWISNLYAREYREYQYVAIDLADKNLKKFKFEDMVFLSQFVAQKSWWDSVDSLRAVFGRYIKRHPDEKTAVFELFYQSSNMWERRVSLNLQLMEKQYTDQKMLTDAILFDRATDEFFIQKAIGWALRQYSKTDPAWVIEFLNSYQLSNLAIREASKYI</sequence>
<gene>
    <name evidence="1" type="ORF">N6G96_00910</name>
</gene>
<keyword evidence="2" id="KW-1185">Reference proteome</keyword>
<protein>
    <submittedName>
        <fullName evidence="1">DNA alkylation repair protein</fullName>
    </submittedName>
</protein>
<proteinExistence type="predicted"/>